<accession>A0AB39XW90</accession>
<proteinExistence type="predicted"/>
<dbReference type="EMBL" id="CP165727">
    <property type="protein sequence ID" value="XDV61509.1"/>
    <property type="molecule type" value="Genomic_DNA"/>
</dbReference>
<keyword evidence="1" id="KW-1133">Transmembrane helix</keyword>
<feature type="transmembrane region" description="Helical" evidence="1">
    <location>
        <begin position="81"/>
        <end position="98"/>
    </location>
</feature>
<dbReference type="AlphaFoldDB" id="A0AB39XW90"/>
<organism evidence="2">
    <name type="scientific">Streptomyces sp. R33</name>
    <dbReference type="NCBI Taxonomy" id="3238629"/>
    <lineage>
        <taxon>Bacteria</taxon>
        <taxon>Bacillati</taxon>
        <taxon>Actinomycetota</taxon>
        <taxon>Actinomycetes</taxon>
        <taxon>Kitasatosporales</taxon>
        <taxon>Streptomycetaceae</taxon>
        <taxon>Streptomyces</taxon>
    </lineage>
</organism>
<evidence type="ECO:0000313" key="2">
    <source>
        <dbReference type="EMBL" id="XDV61509.1"/>
    </source>
</evidence>
<reference evidence="2" key="1">
    <citation type="submission" date="2024-08" db="EMBL/GenBank/DDBJ databases">
        <authorList>
            <person name="Yu S.T."/>
        </authorList>
    </citation>
    <scope>NUCLEOTIDE SEQUENCE</scope>
    <source>
        <strain evidence="2">R33</strain>
    </source>
</reference>
<feature type="transmembrane region" description="Helical" evidence="1">
    <location>
        <begin position="33"/>
        <end position="52"/>
    </location>
</feature>
<keyword evidence="1" id="KW-0812">Transmembrane</keyword>
<sequence length="177" mass="18235">MSAAAQPRIARAYTSARRHPWVLGKLGDWTVPFGPYTPAQLVVLGGGAFALIKTFAWWSWAGPVPVALWLCAVWAMRGAQIAGQNPFTALLGVLVLLLRHPAGRIGGRAARDKQPTQLRGQFVIEAAPAPAAPARVLAPSGARPVSLVPVPAAESAAAGSGLARLLADAAGAGRKAA</sequence>
<keyword evidence="1" id="KW-0472">Membrane</keyword>
<gene>
    <name evidence="2" type="ORF">AB5J51_00110</name>
</gene>
<evidence type="ECO:0008006" key="3">
    <source>
        <dbReference type="Google" id="ProtNLM"/>
    </source>
</evidence>
<name>A0AB39XW90_9ACTN</name>
<protein>
    <recommendedName>
        <fullName evidence="3">TcpE family protein</fullName>
    </recommendedName>
</protein>
<evidence type="ECO:0000256" key="1">
    <source>
        <dbReference type="SAM" id="Phobius"/>
    </source>
</evidence>
<dbReference type="RefSeq" id="WP_369776283.1">
    <property type="nucleotide sequence ID" value="NZ_CP165727.1"/>
</dbReference>